<dbReference type="AlphaFoldDB" id="A0A2Z7CM00"/>
<feature type="domain" description="Retrotransposon Copia-like N-terminal" evidence="2">
    <location>
        <begin position="17"/>
        <end position="64"/>
    </location>
</feature>
<dbReference type="Pfam" id="PF14223">
    <property type="entry name" value="Retrotran_gag_2"/>
    <property type="match status" value="1"/>
</dbReference>
<dbReference type="EMBL" id="KQ995297">
    <property type="protein sequence ID" value="KZV47375.1"/>
    <property type="molecule type" value="Genomic_DNA"/>
</dbReference>
<reference evidence="3 4" key="1">
    <citation type="journal article" date="2015" name="Proc. Natl. Acad. Sci. U.S.A.">
        <title>The resurrection genome of Boea hygrometrica: A blueprint for survival of dehydration.</title>
        <authorList>
            <person name="Xiao L."/>
            <person name="Yang G."/>
            <person name="Zhang L."/>
            <person name="Yang X."/>
            <person name="Zhao S."/>
            <person name="Ji Z."/>
            <person name="Zhou Q."/>
            <person name="Hu M."/>
            <person name="Wang Y."/>
            <person name="Chen M."/>
            <person name="Xu Y."/>
            <person name="Jin H."/>
            <person name="Xiao X."/>
            <person name="Hu G."/>
            <person name="Bao F."/>
            <person name="Hu Y."/>
            <person name="Wan P."/>
            <person name="Li L."/>
            <person name="Deng X."/>
            <person name="Kuang T."/>
            <person name="Xiang C."/>
            <person name="Zhu J.K."/>
            <person name="Oliver M.J."/>
            <person name="He Y."/>
        </authorList>
    </citation>
    <scope>NUCLEOTIDE SEQUENCE [LARGE SCALE GENOMIC DNA]</scope>
    <source>
        <strain evidence="4">cv. XS01</strain>
    </source>
</reference>
<dbReference type="InterPro" id="IPR029472">
    <property type="entry name" value="Copia-like_N"/>
</dbReference>
<dbReference type="OrthoDB" id="5544992at2759"/>
<evidence type="ECO:0000313" key="3">
    <source>
        <dbReference type="EMBL" id="KZV47375.1"/>
    </source>
</evidence>
<keyword evidence="4" id="KW-1185">Reference proteome</keyword>
<evidence type="ECO:0000259" key="2">
    <source>
        <dbReference type="Pfam" id="PF14244"/>
    </source>
</evidence>
<accession>A0A2Z7CM00</accession>
<evidence type="ECO:0000313" key="4">
    <source>
        <dbReference type="Proteomes" id="UP000250235"/>
    </source>
</evidence>
<feature type="compositionally biased region" description="Polar residues" evidence="1">
    <location>
        <begin position="291"/>
        <end position="311"/>
    </location>
</feature>
<organism evidence="3 4">
    <name type="scientific">Dorcoceras hygrometricum</name>
    <dbReference type="NCBI Taxonomy" id="472368"/>
    <lineage>
        <taxon>Eukaryota</taxon>
        <taxon>Viridiplantae</taxon>
        <taxon>Streptophyta</taxon>
        <taxon>Embryophyta</taxon>
        <taxon>Tracheophyta</taxon>
        <taxon>Spermatophyta</taxon>
        <taxon>Magnoliopsida</taxon>
        <taxon>eudicotyledons</taxon>
        <taxon>Gunneridae</taxon>
        <taxon>Pentapetalae</taxon>
        <taxon>asterids</taxon>
        <taxon>lamiids</taxon>
        <taxon>Lamiales</taxon>
        <taxon>Gesneriaceae</taxon>
        <taxon>Didymocarpoideae</taxon>
        <taxon>Trichosporeae</taxon>
        <taxon>Loxocarpinae</taxon>
        <taxon>Dorcoceras</taxon>
    </lineage>
</organism>
<name>A0A2Z7CM00_9LAMI</name>
<protein>
    <recommendedName>
        <fullName evidence="2">Retrotransposon Copia-like N-terminal domain-containing protein</fullName>
    </recommendedName>
</protein>
<feature type="region of interest" description="Disordered" evidence="1">
    <location>
        <begin position="287"/>
        <end position="311"/>
    </location>
</feature>
<gene>
    <name evidence="3" type="ORF">F511_07789</name>
</gene>
<dbReference type="Proteomes" id="UP000250235">
    <property type="component" value="Unassembled WGS sequence"/>
</dbReference>
<proteinExistence type="predicted"/>
<evidence type="ECO:0000256" key="1">
    <source>
        <dbReference type="SAM" id="MobiDB-lite"/>
    </source>
</evidence>
<dbReference type="Pfam" id="PF14244">
    <property type="entry name" value="Retrotran_gag_3"/>
    <property type="match status" value="1"/>
</dbReference>
<dbReference type="PANTHER" id="PTHR37610:SF78">
    <property type="entry name" value="GAG-POLYPEPTIDE OF LTR COPIA-TYPE-RELATED"/>
    <property type="match status" value="1"/>
</dbReference>
<sequence length="342" mass="38139">MATTSITYGFNDPLYLHPSDSPGAPIVCDPLTGAENYGVWSRAMLLALTAKNKVGFIDGSCVRPSDRSPSLHQWERCNAIVLSWIMSSVSKEIFAGIVYCTDASKVWADLKERFNKVSESRIYSIQREIVCLKQGSSPISIYFSKLKQLWDEYASLVTLPSCACATTRAYVEHEQTQCLIQFLMSLNDSYSSIRSQILMMSQLPSVSQAFAIVSQEEAHRTTLTNQSMMEVPTAMFYSSSDKKSDLPRCENCNIVGHTKEVCYKLVGYPSGHKLHRKFPQEKFSKNHMKNHQQLSTHNTSQEHTQAPASVPSFTPTQYEQIIKLLELAPSPAEPAANFAGAA</sequence>
<dbReference type="PANTHER" id="PTHR37610">
    <property type="entry name" value="CCHC-TYPE DOMAIN-CONTAINING PROTEIN"/>
    <property type="match status" value="1"/>
</dbReference>